<dbReference type="RefSeq" id="WP_072713931.1">
    <property type="nucleotide sequence ID" value="NZ_FRAU01000001.1"/>
</dbReference>
<sequence length="126" mass="14117">MRPQVPDILLTPITDEAALETVLAHSFQKPIVLFKHSRRCGISYQAREEVLQLAAARSVPVYEVVVQTARSVSDAITRRLGIRHETPQAFVIYRGQVVFHASHYAITTHALAQTLDRLVTASRTDQ</sequence>
<proteinExistence type="predicted"/>
<dbReference type="Gene3D" id="3.40.30.10">
    <property type="entry name" value="Glutaredoxin"/>
    <property type="match status" value="1"/>
</dbReference>
<dbReference type="AlphaFoldDB" id="A0A1M6PCK9"/>
<accession>A0A1M6PCK9</accession>
<dbReference type="EMBL" id="FRAU01000001">
    <property type="protein sequence ID" value="SHK05674.1"/>
    <property type="molecule type" value="Genomic_DNA"/>
</dbReference>
<keyword evidence="2" id="KW-1185">Reference proteome</keyword>
<gene>
    <name evidence="1" type="ORF">SAMN04488087_0128</name>
</gene>
<reference evidence="2" key="1">
    <citation type="submission" date="2016-11" db="EMBL/GenBank/DDBJ databases">
        <authorList>
            <person name="Varghese N."/>
            <person name="Submissions S."/>
        </authorList>
    </citation>
    <scope>NUCLEOTIDE SEQUENCE [LARGE SCALE GENOMIC DNA]</scope>
    <source>
        <strain evidence="2">DSM 22212</strain>
    </source>
</reference>
<organism evidence="1 2">
    <name type="scientific">Rhodothermus profundi</name>
    <dbReference type="NCBI Taxonomy" id="633813"/>
    <lineage>
        <taxon>Bacteria</taxon>
        <taxon>Pseudomonadati</taxon>
        <taxon>Rhodothermota</taxon>
        <taxon>Rhodothermia</taxon>
        <taxon>Rhodothermales</taxon>
        <taxon>Rhodothermaceae</taxon>
        <taxon>Rhodothermus</taxon>
    </lineage>
</organism>
<dbReference type="Pfam" id="PF11009">
    <property type="entry name" value="BrxC"/>
    <property type="match status" value="1"/>
</dbReference>
<protein>
    <submittedName>
        <fullName evidence="1">Bacillithiol system protein YtxJ</fullName>
    </submittedName>
</protein>
<name>A0A1M6PCK9_9BACT</name>
<dbReference type="OrthoDB" id="677051at2"/>
<dbReference type="Proteomes" id="UP000185812">
    <property type="component" value="Unassembled WGS sequence"/>
</dbReference>
<dbReference type="InterPro" id="IPR022551">
    <property type="entry name" value="BrxC"/>
</dbReference>
<evidence type="ECO:0000313" key="2">
    <source>
        <dbReference type="Proteomes" id="UP000185812"/>
    </source>
</evidence>
<evidence type="ECO:0000313" key="1">
    <source>
        <dbReference type="EMBL" id="SHK05674.1"/>
    </source>
</evidence>
<dbReference type="STRING" id="633813.SAMN04488087_0128"/>
<dbReference type="NCBIfam" id="TIGR04019">
    <property type="entry name" value="B_thiol_YtxJ"/>
    <property type="match status" value="1"/>
</dbReference>